<evidence type="ECO:0000256" key="2">
    <source>
        <dbReference type="ARBA" id="ARBA00011974"/>
    </source>
</evidence>
<evidence type="ECO:0000256" key="6">
    <source>
        <dbReference type="ARBA" id="ARBA00050313"/>
    </source>
</evidence>
<dbReference type="Gene3D" id="3.40.50.1580">
    <property type="entry name" value="Nucleoside phosphorylase domain"/>
    <property type="match status" value="1"/>
</dbReference>
<protein>
    <recommendedName>
        <fullName evidence="2">adenosylhomocysteine nucleosidase</fullName>
        <ecNumber evidence="2">3.2.2.9</ecNumber>
    </recommendedName>
</protein>
<dbReference type="Proteomes" id="UP000196759">
    <property type="component" value="Chromosome"/>
</dbReference>
<comment type="catalytic activity">
    <reaction evidence="6">
        <text>5'-deoxyadenosine + H2O = 5-deoxy-D-ribose + adenine</text>
        <dbReference type="Rhea" id="RHEA:29859"/>
        <dbReference type="ChEBI" id="CHEBI:15377"/>
        <dbReference type="ChEBI" id="CHEBI:16708"/>
        <dbReference type="ChEBI" id="CHEBI:17319"/>
        <dbReference type="ChEBI" id="CHEBI:149540"/>
        <dbReference type="EC" id="3.2.2.9"/>
    </reaction>
    <physiologicalReaction direction="left-to-right" evidence="6">
        <dbReference type="Rhea" id="RHEA:29860"/>
    </physiologicalReaction>
</comment>
<dbReference type="PANTHER" id="PTHR46832:SF1">
    <property type="entry name" value="5'-METHYLTHIOADENOSINE_S-ADENOSYLHOMOCYSTEINE NUCLEOSIDASE"/>
    <property type="match status" value="1"/>
</dbReference>
<feature type="domain" description="Nucleoside phosphorylase" evidence="7">
    <location>
        <begin position="6"/>
        <end position="233"/>
    </location>
</feature>
<dbReference type="InterPro" id="IPR000845">
    <property type="entry name" value="Nucleoside_phosphorylase_d"/>
</dbReference>
<keyword evidence="4" id="KW-0378">Hydrolase</keyword>
<comment type="pathway">
    <text evidence="1">Amino-acid biosynthesis; L-methionine biosynthesis via salvage pathway; S-methyl-5-thio-alpha-D-ribose 1-phosphate from S-methyl-5'-thioadenosine (hydrolase route): step 1/2.</text>
</comment>
<dbReference type="InterPro" id="IPR010049">
    <property type="entry name" value="MTA_SAH_Nsdase"/>
</dbReference>
<evidence type="ECO:0000313" key="8">
    <source>
        <dbReference type="EMBL" id="ASC02609.1"/>
    </source>
</evidence>
<name>A0A1Z3CG62_FUSNP</name>
<dbReference type="GO" id="GO:0019284">
    <property type="term" value="P:L-methionine salvage from S-adenosylmethionine"/>
    <property type="evidence" value="ECO:0007669"/>
    <property type="project" value="TreeGrafter"/>
</dbReference>
<dbReference type="Pfam" id="PF01048">
    <property type="entry name" value="PNP_UDP_1"/>
    <property type="match status" value="1"/>
</dbReference>
<dbReference type="NCBIfam" id="TIGR01704">
    <property type="entry name" value="MTA_SAH-Nsdase"/>
    <property type="match status" value="1"/>
</dbReference>
<accession>A0A1Z3CG62</accession>
<evidence type="ECO:0000256" key="5">
    <source>
        <dbReference type="ARBA" id="ARBA00023167"/>
    </source>
</evidence>
<keyword evidence="3" id="KW-0028">Amino-acid biosynthesis</keyword>
<evidence type="ECO:0000313" key="9">
    <source>
        <dbReference type="Proteomes" id="UP000196759"/>
    </source>
</evidence>
<keyword evidence="5" id="KW-0486">Methionine biosynthesis</keyword>
<keyword evidence="9" id="KW-1185">Reference proteome</keyword>
<dbReference type="GO" id="GO:0008782">
    <property type="term" value="F:adenosylhomocysteine nucleosidase activity"/>
    <property type="evidence" value="ECO:0007669"/>
    <property type="project" value="UniProtKB-EC"/>
</dbReference>
<dbReference type="GO" id="GO:0019509">
    <property type="term" value="P:L-methionine salvage from methylthioadenosine"/>
    <property type="evidence" value="ECO:0007669"/>
    <property type="project" value="UniProtKB-UniPathway"/>
</dbReference>
<evidence type="ECO:0000259" key="7">
    <source>
        <dbReference type="Pfam" id="PF01048"/>
    </source>
</evidence>
<dbReference type="FunFam" id="3.40.50.1580:FF:000001">
    <property type="entry name" value="MTA/SAH nucleosidase family protein"/>
    <property type="match status" value="1"/>
</dbReference>
<dbReference type="AlphaFoldDB" id="A0A1Z3CG62"/>
<dbReference type="GO" id="GO:0008930">
    <property type="term" value="F:methylthioadenosine nucleosidase activity"/>
    <property type="evidence" value="ECO:0007669"/>
    <property type="project" value="InterPro"/>
</dbReference>
<evidence type="ECO:0000256" key="1">
    <source>
        <dbReference type="ARBA" id="ARBA00004945"/>
    </source>
</evidence>
<dbReference type="InterPro" id="IPR035994">
    <property type="entry name" value="Nucleoside_phosphorylase_sf"/>
</dbReference>
<dbReference type="CDD" id="cd09008">
    <property type="entry name" value="MTAN"/>
    <property type="match status" value="1"/>
</dbReference>
<dbReference type="EMBL" id="CP021934">
    <property type="protein sequence ID" value="ASC02609.1"/>
    <property type="molecule type" value="Genomic_DNA"/>
</dbReference>
<dbReference type="NCBIfam" id="NF004079">
    <property type="entry name" value="PRK05584.1"/>
    <property type="match status" value="1"/>
</dbReference>
<evidence type="ECO:0000256" key="4">
    <source>
        <dbReference type="ARBA" id="ARBA00022801"/>
    </source>
</evidence>
<dbReference type="SUPFAM" id="SSF53167">
    <property type="entry name" value="Purine and uridine phosphorylases"/>
    <property type="match status" value="1"/>
</dbReference>
<organism evidence="8 9">
    <name type="scientific">Fusobacterium nucleatum subsp. polymorphum</name>
    <name type="common">Fusobacterium polymorphum</name>
    <dbReference type="NCBI Taxonomy" id="76857"/>
    <lineage>
        <taxon>Bacteria</taxon>
        <taxon>Fusobacteriati</taxon>
        <taxon>Fusobacteriota</taxon>
        <taxon>Fusobacteriia</taxon>
        <taxon>Fusobacteriales</taxon>
        <taxon>Fusobacteriaceae</taxon>
        <taxon>Fusobacterium</taxon>
    </lineage>
</organism>
<dbReference type="GO" id="GO:0005829">
    <property type="term" value="C:cytosol"/>
    <property type="evidence" value="ECO:0007669"/>
    <property type="project" value="TreeGrafter"/>
</dbReference>
<evidence type="ECO:0000256" key="3">
    <source>
        <dbReference type="ARBA" id="ARBA00022605"/>
    </source>
</evidence>
<gene>
    <name evidence="8" type="ORF">CBG50_04400</name>
</gene>
<reference evidence="8 9" key="1">
    <citation type="submission" date="2017-06" db="EMBL/GenBank/DDBJ databases">
        <title>Draft genome sequence of Fusobacterium nucleatum subsp. polymorphum KCOM 1260 (=ChDC F218).</title>
        <authorList>
            <person name="Kook J.-K."/>
            <person name="Park S.-N."/>
            <person name="Lim Y.K."/>
            <person name="Roh H."/>
        </authorList>
    </citation>
    <scope>NUCLEOTIDE SEQUENCE [LARGE SCALE GENOMIC DNA]</scope>
    <source>
        <strain evidence="9">KCOM 1260 (ChDC F218)</strain>
    </source>
</reference>
<sequence>MEVKMKIGIIGAMHEEIMELKNSMTNINEVQISNLKFYEGKLCSKDIVLVESGIGKVNAAISTTLLISQFKVEKIIFTGVAGAVNSEIKVTDIVIGTDLVESDMDVTAGGNYKLGEIPRMKSSYFKADPYLFTLAESVAVKLFGSDRVHRGRIISRDEFVASSEKVNKLREIFSAECVEMEGAAVAHVCEVMNIPFIVIRSISDKADDEAGMSFDEFVKIAARNSKSIVEGILSIIK</sequence>
<dbReference type="GO" id="GO:0009164">
    <property type="term" value="P:nucleoside catabolic process"/>
    <property type="evidence" value="ECO:0007669"/>
    <property type="project" value="InterPro"/>
</dbReference>
<dbReference type="PANTHER" id="PTHR46832">
    <property type="entry name" value="5'-METHYLTHIOADENOSINE/S-ADENOSYLHOMOCYSTEINE NUCLEOSIDASE"/>
    <property type="match status" value="1"/>
</dbReference>
<dbReference type="EC" id="3.2.2.9" evidence="2"/>
<dbReference type="UniPathway" id="UPA00904">
    <property type="reaction ID" value="UER00871"/>
</dbReference>
<proteinExistence type="predicted"/>